<comment type="catalytic activity">
    <reaction evidence="11">
        <text>8-oxo-GTP + H2O = 8-oxo-GMP + diphosphate + H(+)</text>
        <dbReference type="Rhea" id="RHEA:67616"/>
        <dbReference type="ChEBI" id="CHEBI:15377"/>
        <dbReference type="ChEBI" id="CHEBI:15378"/>
        <dbReference type="ChEBI" id="CHEBI:33019"/>
        <dbReference type="ChEBI" id="CHEBI:143553"/>
        <dbReference type="ChEBI" id="CHEBI:145694"/>
    </reaction>
</comment>
<feature type="domain" description="Nudix hydrolase" evidence="17">
    <location>
        <begin position="2"/>
        <end position="127"/>
    </location>
</feature>
<evidence type="ECO:0000256" key="8">
    <source>
        <dbReference type="ARBA" id="ARBA00022842"/>
    </source>
</evidence>
<evidence type="ECO:0000256" key="11">
    <source>
        <dbReference type="ARBA" id="ARBA00036904"/>
    </source>
</evidence>
<dbReference type="Proteomes" id="UP000515450">
    <property type="component" value="Chromosome"/>
</dbReference>
<dbReference type="PANTHER" id="PTHR47707:SF1">
    <property type="entry name" value="NUDIX HYDROLASE FAMILY PROTEIN"/>
    <property type="match status" value="1"/>
</dbReference>
<keyword evidence="19" id="KW-1185">Reference proteome</keyword>
<proteinExistence type="inferred from homology"/>
<evidence type="ECO:0000256" key="4">
    <source>
        <dbReference type="ARBA" id="ARBA00022705"/>
    </source>
</evidence>
<dbReference type="AlphaFoldDB" id="A0A7G5E1N6"/>
<reference evidence="18 19" key="1">
    <citation type="journal article" date="2020" name="G3 (Bethesda)">
        <title>CeMbio - The Caenorhabditis elegans Microbiome Resource.</title>
        <authorList>
            <person name="Dirksen P."/>
            <person name="Assie A."/>
            <person name="Zimmermann J."/>
            <person name="Zhang F."/>
            <person name="Tietje A.M."/>
            <person name="Marsh S.A."/>
            <person name="Felix M.A."/>
            <person name="Shapira M."/>
            <person name="Kaleta C."/>
            <person name="Schulenburg H."/>
            <person name="Samuel B."/>
        </authorList>
    </citation>
    <scope>NUCLEOTIDE SEQUENCE [LARGE SCALE GENOMIC DNA]</scope>
    <source>
        <strain evidence="18 19">BIGb0170</strain>
    </source>
</reference>
<dbReference type="CDD" id="cd03425">
    <property type="entry name" value="NUDIX_MutT_NudA_like"/>
    <property type="match status" value="1"/>
</dbReference>
<accession>A0A7G5E1N6</accession>
<dbReference type="GO" id="GO:0046872">
    <property type="term" value="F:metal ion binding"/>
    <property type="evidence" value="ECO:0007669"/>
    <property type="project" value="UniProtKB-KW"/>
</dbReference>
<evidence type="ECO:0000256" key="16">
    <source>
        <dbReference type="ARBA" id="ARBA00042798"/>
    </source>
</evidence>
<dbReference type="Gene3D" id="3.90.79.10">
    <property type="entry name" value="Nucleoside Triphosphate Pyrophosphohydrolase"/>
    <property type="match status" value="1"/>
</dbReference>
<name>A0A7G5E1N6_9SPHI</name>
<dbReference type="Pfam" id="PF00293">
    <property type="entry name" value="NUDIX"/>
    <property type="match status" value="1"/>
</dbReference>
<evidence type="ECO:0000256" key="3">
    <source>
        <dbReference type="ARBA" id="ARBA00022457"/>
    </source>
</evidence>
<dbReference type="GO" id="GO:0008413">
    <property type="term" value="F:8-oxo-7,8-dihydroguanosine triphosphate pyrophosphatase activity"/>
    <property type="evidence" value="ECO:0007669"/>
    <property type="project" value="TreeGrafter"/>
</dbReference>
<dbReference type="GO" id="GO:0006260">
    <property type="term" value="P:DNA replication"/>
    <property type="evidence" value="ECO:0007669"/>
    <property type="project" value="UniProtKB-KW"/>
</dbReference>
<evidence type="ECO:0000256" key="9">
    <source>
        <dbReference type="ARBA" id="ARBA00023204"/>
    </source>
</evidence>
<evidence type="ECO:0000256" key="15">
    <source>
        <dbReference type="ARBA" id="ARBA00041979"/>
    </source>
</evidence>
<dbReference type="GO" id="GO:0044716">
    <property type="term" value="F:8-oxo-GDP phosphatase activity"/>
    <property type="evidence" value="ECO:0007669"/>
    <property type="project" value="TreeGrafter"/>
</dbReference>
<dbReference type="InterPro" id="IPR000086">
    <property type="entry name" value="NUDIX_hydrolase_dom"/>
</dbReference>
<comment type="catalytic activity">
    <reaction evidence="10">
        <text>8-oxo-dGTP + H2O = 8-oxo-dGMP + diphosphate + H(+)</text>
        <dbReference type="Rhea" id="RHEA:31575"/>
        <dbReference type="ChEBI" id="CHEBI:15377"/>
        <dbReference type="ChEBI" id="CHEBI:15378"/>
        <dbReference type="ChEBI" id="CHEBI:33019"/>
        <dbReference type="ChEBI" id="CHEBI:63224"/>
        <dbReference type="ChEBI" id="CHEBI:77896"/>
        <dbReference type="EC" id="3.6.1.55"/>
    </reaction>
</comment>
<evidence type="ECO:0000256" key="13">
    <source>
        <dbReference type="ARBA" id="ARBA00040794"/>
    </source>
</evidence>
<dbReference type="GO" id="GO:0006281">
    <property type="term" value="P:DNA repair"/>
    <property type="evidence" value="ECO:0007669"/>
    <property type="project" value="UniProtKB-KW"/>
</dbReference>
<gene>
    <name evidence="18" type="ORF">HS960_09695</name>
</gene>
<keyword evidence="9" id="KW-0234">DNA repair</keyword>
<dbReference type="InterPro" id="IPR020476">
    <property type="entry name" value="Nudix_hydrolase"/>
</dbReference>
<sequence length="137" mass="15897">MTIIKVVCGIIFKDGFVLICRRKPEKSLGGYWEFPGGKVEEAEAHEDSLKRELMEELNLDVNIKKHFFNTVQHYENITIELISFICETENIATDSTDHDQLEWVEVRDLLNWKLAPADIPIAKELIEEFNDPFDGEE</sequence>
<dbReference type="PRINTS" id="PR00502">
    <property type="entry name" value="NUDIXFAMILY"/>
</dbReference>
<organism evidence="18 19">
    <name type="scientific">Sphingobacterium paramultivorum</name>
    <dbReference type="NCBI Taxonomy" id="2886510"/>
    <lineage>
        <taxon>Bacteria</taxon>
        <taxon>Pseudomonadati</taxon>
        <taxon>Bacteroidota</taxon>
        <taxon>Sphingobacteriia</taxon>
        <taxon>Sphingobacteriales</taxon>
        <taxon>Sphingobacteriaceae</taxon>
        <taxon>Sphingobacterium</taxon>
    </lineage>
</organism>
<evidence type="ECO:0000256" key="14">
    <source>
        <dbReference type="ARBA" id="ARBA00041592"/>
    </source>
</evidence>
<evidence type="ECO:0000256" key="2">
    <source>
        <dbReference type="ARBA" id="ARBA00005582"/>
    </source>
</evidence>
<evidence type="ECO:0000313" key="19">
    <source>
        <dbReference type="Proteomes" id="UP000515450"/>
    </source>
</evidence>
<evidence type="ECO:0000259" key="17">
    <source>
        <dbReference type="PROSITE" id="PS51462"/>
    </source>
</evidence>
<dbReference type="EC" id="3.6.1.55" evidence="12"/>
<dbReference type="InterPro" id="IPR015797">
    <property type="entry name" value="NUDIX_hydrolase-like_dom_sf"/>
</dbReference>
<dbReference type="EMBL" id="CP058555">
    <property type="protein sequence ID" value="QMV67911.1"/>
    <property type="molecule type" value="Genomic_DNA"/>
</dbReference>
<dbReference type="InterPro" id="IPR047127">
    <property type="entry name" value="MutT-like"/>
</dbReference>
<dbReference type="GO" id="GO:0035539">
    <property type="term" value="F:8-oxo-7,8-dihydrodeoxyguanosine triphosphate pyrophosphatase activity"/>
    <property type="evidence" value="ECO:0007669"/>
    <property type="project" value="UniProtKB-EC"/>
</dbReference>
<keyword evidence="3" id="KW-0515">Mutator protein</keyword>
<evidence type="ECO:0000256" key="1">
    <source>
        <dbReference type="ARBA" id="ARBA00001946"/>
    </source>
</evidence>
<protein>
    <recommendedName>
        <fullName evidence="13">8-oxo-dGTP diphosphatase</fullName>
        <ecNumber evidence="12">3.6.1.55</ecNumber>
    </recommendedName>
    <alternativeName>
        <fullName evidence="16">7,8-dihydro-8-oxoguanine-triphosphatase</fullName>
    </alternativeName>
    <alternativeName>
        <fullName evidence="15">Mutator protein MutT</fullName>
    </alternativeName>
    <alternativeName>
        <fullName evidence="14">dGTP pyrophosphohydrolase</fullName>
    </alternativeName>
</protein>
<keyword evidence="5" id="KW-0479">Metal-binding</keyword>
<evidence type="ECO:0000256" key="6">
    <source>
        <dbReference type="ARBA" id="ARBA00022763"/>
    </source>
</evidence>
<keyword evidence="8" id="KW-0460">Magnesium</keyword>
<evidence type="ECO:0000256" key="10">
    <source>
        <dbReference type="ARBA" id="ARBA00035861"/>
    </source>
</evidence>
<evidence type="ECO:0000256" key="7">
    <source>
        <dbReference type="ARBA" id="ARBA00022801"/>
    </source>
</evidence>
<evidence type="ECO:0000256" key="5">
    <source>
        <dbReference type="ARBA" id="ARBA00022723"/>
    </source>
</evidence>
<dbReference type="RefSeq" id="WP_182332376.1">
    <property type="nucleotide sequence ID" value="NZ_CP058555.1"/>
</dbReference>
<dbReference type="PROSITE" id="PS51462">
    <property type="entry name" value="NUDIX"/>
    <property type="match status" value="1"/>
</dbReference>
<keyword evidence="7 18" id="KW-0378">Hydrolase</keyword>
<dbReference type="PANTHER" id="PTHR47707">
    <property type="entry name" value="8-OXO-DGTP DIPHOSPHATASE"/>
    <property type="match status" value="1"/>
</dbReference>
<keyword evidence="6" id="KW-0227">DNA damage</keyword>
<evidence type="ECO:0000313" key="18">
    <source>
        <dbReference type="EMBL" id="QMV67911.1"/>
    </source>
</evidence>
<comment type="similarity">
    <text evidence="2">Belongs to the Nudix hydrolase family.</text>
</comment>
<comment type="cofactor">
    <cofactor evidence="1">
        <name>Mg(2+)</name>
        <dbReference type="ChEBI" id="CHEBI:18420"/>
    </cofactor>
</comment>
<evidence type="ECO:0000256" key="12">
    <source>
        <dbReference type="ARBA" id="ARBA00038905"/>
    </source>
</evidence>
<dbReference type="SUPFAM" id="SSF55811">
    <property type="entry name" value="Nudix"/>
    <property type="match status" value="1"/>
</dbReference>
<keyword evidence="4" id="KW-0235">DNA replication</keyword>
<dbReference type="GO" id="GO:0044715">
    <property type="term" value="F:8-oxo-dGDP phosphatase activity"/>
    <property type="evidence" value="ECO:0007669"/>
    <property type="project" value="TreeGrafter"/>
</dbReference>